<accession>A0ABQ5GG12</accession>
<dbReference type="Pfam" id="PF13966">
    <property type="entry name" value="zf-RVT"/>
    <property type="match status" value="2"/>
</dbReference>
<evidence type="ECO:0000259" key="1">
    <source>
        <dbReference type="PROSITE" id="PS50878"/>
    </source>
</evidence>
<dbReference type="PROSITE" id="PS50878">
    <property type="entry name" value="RT_POL"/>
    <property type="match status" value="1"/>
</dbReference>
<reference evidence="2" key="2">
    <citation type="submission" date="2022-01" db="EMBL/GenBank/DDBJ databases">
        <authorList>
            <person name="Yamashiro T."/>
            <person name="Shiraishi A."/>
            <person name="Satake H."/>
            <person name="Nakayama K."/>
        </authorList>
    </citation>
    <scope>NUCLEOTIDE SEQUENCE</scope>
</reference>
<gene>
    <name evidence="2" type="ORF">Tco_1041146</name>
</gene>
<dbReference type="InterPro" id="IPR000477">
    <property type="entry name" value="RT_dom"/>
</dbReference>
<protein>
    <submittedName>
        <fullName evidence="2">RNA-directed DNA polymerase, eukaryota</fullName>
    </submittedName>
</protein>
<dbReference type="Proteomes" id="UP001151760">
    <property type="component" value="Unassembled WGS sequence"/>
</dbReference>
<sequence>MDILRLDRLRNEDLKQKCRFRWAVEGDENSRFFHSILKNKYAKCSIKGIHINGIWVDSPEDIKDAAFEHFASSYDSNGFFNVKVLSKVLDKQFYGTHSLGVHHKWNSWIPKKVNIMIWKVSLNRLATRPNLSVRGVDIPSLSCRFCDSVNEDVEHVLINCKMISSCLSSASISVLINRSPSKEFYMERGLRQGDPLSPFLFLIVTEALQVTILKACELGLFKGVCLANSGNNISLLQFADDALFFREWTRLNASNLINILRCFELGSGLKVNLDKSKLYGVGVPTSEGVIDRIRDRLSTWKAKSLSVSGRLTLIKSVLGVLPIYYLSLFKAPVKVIKLLDTTRFGAPSSRNFMGRNGGFESLVNIQGENGVWIDIIKALKSIEEAVPNYNSSFVSKNCRWGKHFIDRWCNDGSRLKDKFPMLFALESFKDCKVKDRGQVINGSWVGSWDWRIPPRGRAIDDMIALTSSLSSVMFASSGCDKWVWSYDSNGFFNVKVLSKVLDKQFYGTHSLGVHHKWNSWIPKKVNIMIWKVSLNRLATRPNLSVRGVDIPSLSCRFCDSVNEDVEHVLINCKMQMGFGCKWRKWISSCLSSASISVLINRSPSKEFYMERGLRQGDPLSPFLFLGLPQEGVDIANGNIKTHGCSNVAKAINEVFQISLWAIWNWRNRFVHALEDDKEAVKNEDIFSSIQRLSKLWMSARIGSKLKPDWTCWVARPFNLFS</sequence>
<dbReference type="PANTHER" id="PTHR33116">
    <property type="entry name" value="REVERSE TRANSCRIPTASE ZINC-BINDING DOMAIN-CONTAINING PROTEIN-RELATED-RELATED"/>
    <property type="match status" value="1"/>
</dbReference>
<reference evidence="2" key="1">
    <citation type="journal article" date="2022" name="Int. J. Mol. Sci.">
        <title>Draft Genome of Tanacetum Coccineum: Genomic Comparison of Closely Related Tanacetum-Family Plants.</title>
        <authorList>
            <person name="Yamashiro T."/>
            <person name="Shiraishi A."/>
            <person name="Nakayama K."/>
            <person name="Satake H."/>
        </authorList>
    </citation>
    <scope>NUCLEOTIDE SEQUENCE</scope>
</reference>
<keyword evidence="2" id="KW-0548">Nucleotidyltransferase</keyword>
<dbReference type="GO" id="GO:0003964">
    <property type="term" value="F:RNA-directed DNA polymerase activity"/>
    <property type="evidence" value="ECO:0007669"/>
    <property type="project" value="UniProtKB-KW"/>
</dbReference>
<feature type="domain" description="Reverse transcriptase" evidence="1">
    <location>
        <begin position="1"/>
        <end position="305"/>
    </location>
</feature>
<organism evidence="2 3">
    <name type="scientific">Tanacetum coccineum</name>
    <dbReference type="NCBI Taxonomy" id="301880"/>
    <lineage>
        <taxon>Eukaryota</taxon>
        <taxon>Viridiplantae</taxon>
        <taxon>Streptophyta</taxon>
        <taxon>Embryophyta</taxon>
        <taxon>Tracheophyta</taxon>
        <taxon>Spermatophyta</taxon>
        <taxon>Magnoliopsida</taxon>
        <taxon>eudicotyledons</taxon>
        <taxon>Gunneridae</taxon>
        <taxon>Pentapetalae</taxon>
        <taxon>asterids</taxon>
        <taxon>campanulids</taxon>
        <taxon>Asterales</taxon>
        <taxon>Asteraceae</taxon>
        <taxon>Asteroideae</taxon>
        <taxon>Anthemideae</taxon>
        <taxon>Anthemidinae</taxon>
        <taxon>Tanacetum</taxon>
    </lineage>
</organism>
<dbReference type="SUPFAM" id="SSF56672">
    <property type="entry name" value="DNA/RNA polymerases"/>
    <property type="match status" value="1"/>
</dbReference>
<evidence type="ECO:0000313" key="3">
    <source>
        <dbReference type="Proteomes" id="UP001151760"/>
    </source>
</evidence>
<proteinExistence type="predicted"/>
<comment type="caution">
    <text evidence="2">The sequence shown here is derived from an EMBL/GenBank/DDBJ whole genome shotgun (WGS) entry which is preliminary data.</text>
</comment>
<dbReference type="EMBL" id="BQNB010018440">
    <property type="protein sequence ID" value="GJT74421.1"/>
    <property type="molecule type" value="Genomic_DNA"/>
</dbReference>
<dbReference type="PANTHER" id="PTHR33116:SF78">
    <property type="entry name" value="OS12G0587133 PROTEIN"/>
    <property type="match status" value="1"/>
</dbReference>
<dbReference type="InterPro" id="IPR043502">
    <property type="entry name" value="DNA/RNA_pol_sf"/>
</dbReference>
<name>A0ABQ5GG12_9ASTR</name>
<keyword evidence="2" id="KW-0808">Transferase</keyword>
<keyword evidence="3" id="KW-1185">Reference proteome</keyword>
<evidence type="ECO:0000313" key="2">
    <source>
        <dbReference type="EMBL" id="GJT74421.1"/>
    </source>
</evidence>
<keyword evidence="2" id="KW-0695">RNA-directed DNA polymerase</keyword>
<dbReference type="InterPro" id="IPR026960">
    <property type="entry name" value="RVT-Znf"/>
</dbReference>